<evidence type="ECO:0000259" key="1">
    <source>
        <dbReference type="PROSITE" id="PS51186"/>
    </source>
</evidence>
<dbReference type="PANTHER" id="PTHR43138">
    <property type="entry name" value="ACETYLTRANSFERASE, GNAT FAMILY"/>
    <property type="match status" value="1"/>
</dbReference>
<evidence type="ECO:0000313" key="3">
    <source>
        <dbReference type="Proteomes" id="UP000807306"/>
    </source>
</evidence>
<sequence length="233" mass="25754">MSAYGDIKRSKASASALASLWHTVWDLSAPSSYLCIHQLTQESARAHSDLLEYMAEIFAKEVETGTTYPQEGEISLTDFISYFFSADVFVGIIGLTAGSEKDGFPSNGTLEEHKGSRSWEQCIGGFYYIKPNYPGRSSHICNAGFVVPPKLRGQGFGVALAKSYLHYAPKLGYQSSIFNLVYANNTASIRLWEKLGFTKAGLIPRAGRLRTRDGTAEEYVDAWVVYKSFIGQE</sequence>
<dbReference type="EMBL" id="MU157844">
    <property type="protein sequence ID" value="KAF9529704.1"/>
    <property type="molecule type" value="Genomic_DNA"/>
</dbReference>
<protein>
    <recommendedName>
        <fullName evidence="1">N-acetyltransferase domain-containing protein</fullName>
    </recommendedName>
</protein>
<dbReference type="GO" id="GO:0016747">
    <property type="term" value="F:acyltransferase activity, transferring groups other than amino-acyl groups"/>
    <property type="evidence" value="ECO:0007669"/>
    <property type="project" value="InterPro"/>
</dbReference>
<gene>
    <name evidence="2" type="ORF">CPB83DRAFT_852025</name>
</gene>
<dbReference type="AlphaFoldDB" id="A0A9P6EJB2"/>
<evidence type="ECO:0000313" key="2">
    <source>
        <dbReference type="EMBL" id="KAF9529704.1"/>
    </source>
</evidence>
<dbReference type="InterPro" id="IPR052742">
    <property type="entry name" value="Mito_N-acetyltransferase"/>
</dbReference>
<dbReference type="SUPFAM" id="SSF55729">
    <property type="entry name" value="Acyl-CoA N-acyltransferases (Nat)"/>
    <property type="match status" value="1"/>
</dbReference>
<proteinExistence type="predicted"/>
<dbReference type="Pfam" id="PF00583">
    <property type="entry name" value="Acetyltransf_1"/>
    <property type="match status" value="1"/>
</dbReference>
<dbReference type="PANTHER" id="PTHR43138:SF1">
    <property type="entry name" value="N-ACETYLTRANSFERASE ACA1"/>
    <property type="match status" value="1"/>
</dbReference>
<name>A0A9P6EJB2_9AGAR</name>
<dbReference type="GO" id="GO:0005634">
    <property type="term" value="C:nucleus"/>
    <property type="evidence" value="ECO:0007669"/>
    <property type="project" value="TreeGrafter"/>
</dbReference>
<dbReference type="OrthoDB" id="10264707at2759"/>
<accession>A0A9P6EJB2</accession>
<dbReference type="Gene3D" id="3.40.630.30">
    <property type="match status" value="1"/>
</dbReference>
<dbReference type="Proteomes" id="UP000807306">
    <property type="component" value="Unassembled WGS sequence"/>
</dbReference>
<dbReference type="PROSITE" id="PS51186">
    <property type="entry name" value="GNAT"/>
    <property type="match status" value="1"/>
</dbReference>
<reference evidence="2" key="1">
    <citation type="submission" date="2020-11" db="EMBL/GenBank/DDBJ databases">
        <authorList>
            <consortium name="DOE Joint Genome Institute"/>
            <person name="Ahrendt S."/>
            <person name="Riley R."/>
            <person name="Andreopoulos W."/>
            <person name="Labutti K."/>
            <person name="Pangilinan J."/>
            <person name="Ruiz-Duenas F.J."/>
            <person name="Barrasa J.M."/>
            <person name="Sanchez-Garcia M."/>
            <person name="Camarero S."/>
            <person name="Miyauchi S."/>
            <person name="Serrano A."/>
            <person name="Linde D."/>
            <person name="Babiker R."/>
            <person name="Drula E."/>
            <person name="Ayuso-Fernandez I."/>
            <person name="Pacheco R."/>
            <person name="Padilla G."/>
            <person name="Ferreira P."/>
            <person name="Barriuso J."/>
            <person name="Kellner H."/>
            <person name="Castanera R."/>
            <person name="Alfaro M."/>
            <person name="Ramirez L."/>
            <person name="Pisabarro A.G."/>
            <person name="Kuo A."/>
            <person name="Tritt A."/>
            <person name="Lipzen A."/>
            <person name="He G."/>
            <person name="Yan M."/>
            <person name="Ng V."/>
            <person name="Cullen D."/>
            <person name="Martin F."/>
            <person name="Rosso M.-N."/>
            <person name="Henrissat B."/>
            <person name="Hibbett D."/>
            <person name="Martinez A.T."/>
            <person name="Grigoriev I.V."/>
        </authorList>
    </citation>
    <scope>NUCLEOTIDE SEQUENCE</scope>
    <source>
        <strain evidence="2">CBS 506.95</strain>
    </source>
</reference>
<organism evidence="2 3">
    <name type="scientific">Crepidotus variabilis</name>
    <dbReference type="NCBI Taxonomy" id="179855"/>
    <lineage>
        <taxon>Eukaryota</taxon>
        <taxon>Fungi</taxon>
        <taxon>Dikarya</taxon>
        <taxon>Basidiomycota</taxon>
        <taxon>Agaricomycotina</taxon>
        <taxon>Agaricomycetes</taxon>
        <taxon>Agaricomycetidae</taxon>
        <taxon>Agaricales</taxon>
        <taxon>Agaricineae</taxon>
        <taxon>Crepidotaceae</taxon>
        <taxon>Crepidotus</taxon>
    </lineage>
</organism>
<dbReference type="InterPro" id="IPR016181">
    <property type="entry name" value="Acyl_CoA_acyltransferase"/>
</dbReference>
<comment type="caution">
    <text evidence="2">The sequence shown here is derived from an EMBL/GenBank/DDBJ whole genome shotgun (WGS) entry which is preliminary data.</text>
</comment>
<dbReference type="InterPro" id="IPR000182">
    <property type="entry name" value="GNAT_dom"/>
</dbReference>
<feature type="domain" description="N-acetyltransferase" evidence="1">
    <location>
        <begin position="66"/>
        <end position="230"/>
    </location>
</feature>
<keyword evidence="3" id="KW-1185">Reference proteome</keyword>